<dbReference type="InterPro" id="IPR018673">
    <property type="entry name" value="DUF2141"/>
</dbReference>
<evidence type="ECO:0008006" key="3">
    <source>
        <dbReference type="Google" id="ProtNLM"/>
    </source>
</evidence>
<dbReference type="Pfam" id="PF09912">
    <property type="entry name" value="DUF2141"/>
    <property type="match status" value="1"/>
</dbReference>
<dbReference type="RefSeq" id="WP_046376349.1">
    <property type="nucleotide sequence ID" value="NZ_CP010429.1"/>
</dbReference>
<keyword evidence="2" id="KW-1185">Reference proteome</keyword>
<dbReference type="KEGG" id="srd:SD10_07335"/>
<dbReference type="STRING" id="1379870.SD10_07335"/>
<dbReference type="AlphaFoldDB" id="A0A0E3ZT63"/>
<dbReference type="Proteomes" id="UP000033054">
    <property type="component" value="Chromosome"/>
</dbReference>
<dbReference type="HOGENOM" id="CLU_125018_2_0_10"/>
<accession>A0A0E3ZT63</accession>
<protein>
    <recommendedName>
        <fullName evidence="3">DUF2141 domain-containing protein</fullName>
    </recommendedName>
</protein>
<reference evidence="1 2" key="1">
    <citation type="journal article" date="2014" name="Curr. Microbiol.">
        <title>Spirosoma radiotolerans sp. nov., a gamma-radiation-resistant bacterium isolated from gamma ray-irradiated soil.</title>
        <authorList>
            <person name="Lee J.J."/>
            <person name="Srinivasan S."/>
            <person name="Lim S."/>
            <person name="Joe M."/>
            <person name="Im S."/>
            <person name="Bae S.I."/>
            <person name="Park K.R."/>
            <person name="Han J.H."/>
            <person name="Park S.H."/>
            <person name="Joo B.M."/>
            <person name="Park S.J."/>
            <person name="Kim M.K."/>
        </authorList>
    </citation>
    <scope>NUCLEOTIDE SEQUENCE [LARGE SCALE GENOMIC DNA]</scope>
    <source>
        <strain evidence="1 2">DG5A</strain>
    </source>
</reference>
<organism evidence="1 2">
    <name type="scientific">Spirosoma radiotolerans</name>
    <dbReference type="NCBI Taxonomy" id="1379870"/>
    <lineage>
        <taxon>Bacteria</taxon>
        <taxon>Pseudomonadati</taxon>
        <taxon>Bacteroidota</taxon>
        <taxon>Cytophagia</taxon>
        <taxon>Cytophagales</taxon>
        <taxon>Cytophagaceae</taxon>
        <taxon>Spirosoma</taxon>
    </lineage>
</organism>
<dbReference type="EMBL" id="CP010429">
    <property type="protein sequence ID" value="AKD54748.1"/>
    <property type="molecule type" value="Genomic_DNA"/>
</dbReference>
<dbReference type="OrthoDB" id="9788332at2"/>
<sequence>MLILLSALSLFVSGEEPVKPPKKANLQIEIQNVRTMNGDVYIALFNVKNAFPEGKPMEGKKLEATDKSVQATFSVEPGDYAVAVYHDENGNGKMDKRMFGIPKEPYGFSNNFRPTMSAPKFSDCRFSVGDSGKLISIKLN</sequence>
<gene>
    <name evidence="1" type="ORF">SD10_07335</name>
</gene>
<name>A0A0E3ZT63_9BACT</name>
<evidence type="ECO:0000313" key="2">
    <source>
        <dbReference type="Proteomes" id="UP000033054"/>
    </source>
</evidence>
<evidence type="ECO:0000313" key="1">
    <source>
        <dbReference type="EMBL" id="AKD54748.1"/>
    </source>
</evidence>
<proteinExistence type="predicted"/>
<dbReference type="PATRIC" id="fig|1379870.5.peg.1592"/>